<sequence length="331" mass="37656">MENVRLNKVTLEHIALAAGVSKITVSRALSFSDKVKEDTRDKILQIAEGLGYFPSRIRQNTIKKNLIGIINPNMSNPFFGELAKIMTKISLDLNHDILMFDSYESQEIEEHSVRRLIEYNAKAIILSAISTDKDYKPSYIEQLEKLNIPVILLDRELGEGRYSGIYIDNINCGEVAANYINKNQYDEIVVVAGPKNSNVSMERLNGFLGSVKHKNKVNVIHADFFIDEAYFAVKKILANNTKYYGFVGLNNQISLGILKACLEQHLVYKQHFDLFSIDHLPYSENYGFNISCVNHNLYEMAYQAINMAIRAITKENSNLSKIIVRSNVVEY</sequence>
<dbReference type="EMBL" id="JBHUFP010000025">
    <property type="protein sequence ID" value="MFD1806704.1"/>
    <property type="molecule type" value="Genomic_DNA"/>
</dbReference>
<dbReference type="SUPFAM" id="SSF47413">
    <property type="entry name" value="lambda repressor-like DNA-binding domains"/>
    <property type="match status" value="1"/>
</dbReference>
<proteinExistence type="predicted"/>
<dbReference type="Proteomes" id="UP001597420">
    <property type="component" value="Unassembled WGS sequence"/>
</dbReference>
<accession>A0ABW4NVR9</accession>
<name>A0ABW4NVR9_9PAST</name>
<evidence type="ECO:0000313" key="6">
    <source>
        <dbReference type="EMBL" id="MFD1806704.1"/>
    </source>
</evidence>
<keyword evidence="3 6" id="KW-0238">DNA-binding</keyword>
<dbReference type="Pfam" id="PF13407">
    <property type="entry name" value="Peripla_BP_4"/>
    <property type="match status" value="1"/>
</dbReference>
<dbReference type="InterPro" id="IPR010982">
    <property type="entry name" value="Lambda_DNA-bd_dom_sf"/>
</dbReference>
<dbReference type="CDD" id="cd06267">
    <property type="entry name" value="PBP1_LacI_sugar_binding-like"/>
    <property type="match status" value="1"/>
</dbReference>
<dbReference type="SMART" id="SM00354">
    <property type="entry name" value="HTH_LACI"/>
    <property type="match status" value="1"/>
</dbReference>
<feature type="domain" description="HTH lacI-type" evidence="5">
    <location>
        <begin position="9"/>
        <end position="63"/>
    </location>
</feature>
<dbReference type="GO" id="GO:0003677">
    <property type="term" value="F:DNA binding"/>
    <property type="evidence" value="ECO:0007669"/>
    <property type="project" value="UniProtKB-KW"/>
</dbReference>
<dbReference type="Gene3D" id="3.40.50.2300">
    <property type="match status" value="2"/>
</dbReference>
<evidence type="ECO:0000259" key="5">
    <source>
        <dbReference type="PROSITE" id="PS50932"/>
    </source>
</evidence>
<dbReference type="SUPFAM" id="SSF53822">
    <property type="entry name" value="Periplasmic binding protein-like I"/>
    <property type="match status" value="1"/>
</dbReference>
<dbReference type="PANTHER" id="PTHR30146:SF151">
    <property type="entry name" value="HTH-TYPE TRANSCRIPTIONAL REPRESSOR CYTR"/>
    <property type="match status" value="1"/>
</dbReference>
<evidence type="ECO:0000256" key="4">
    <source>
        <dbReference type="ARBA" id="ARBA00023163"/>
    </source>
</evidence>
<dbReference type="Gene3D" id="1.10.260.40">
    <property type="entry name" value="lambda repressor-like DNA-binding domains"/>
    <property type="match status" value="1"/>
</dbReference>
<comment type="caution">
    <text evidence="6">The sequence shown here is derived from an EMBL/GenBank/DDBJ whole genome shotgun (WGS) entry which is preliminary data.</text>
</comment>
<dbReference type="Pfam" id="PF00356">
    <property type="entry name" value="LacI"/>
    <property type="match status" value="1"/>
</dbReference>
<evidence type="ECO:0000313" key="7">
    <source>
        <dbReference type="Proteomes" id="UP001597420"/>
    </source>
</evidence>
<dbReference type="CDD" id="cd01392">
    <property type="entry name" value="HTH_LacI"/>
    <property type="match status" value="1"/>
</dbReference>
<dbReference type="PROSITE" id="PS50932">
    <property type="entry name" value="HTH_LACI_2"/>
    <property type="match status" value="1"/>
</dbReference>
<evidence type="ECO:0000256" key="2">
    <source>
        <dbReference type="ARBA" id="ARBA00023015"/>
    </source>
</evidence>
<keyword evidence="2" id="KW-0805">Transcription regulation</keyword>
<dbReference type="InterPro" id="IPR025997">
    <property type="entry name" value="SBP_2_dom"/>
</dbReference>
<dbReference type="InterPro" id="IPR000843">
    <property type="entry name" value="HTH_LacI"/>
</dbReference>
<reference evidence="7" key="1">
    <citation type="journal article" date="2019" name="Int. J. Syst. Evol. Microbiol.">
        <title>The Global Catalogue of Microorganisms (GCM) 10K type strain sequencing project: providing services to taxonomists for standard genome sequencing and annotation.</title>
        <authorList>
            <consortium name="The Broad Institute Genomics Platform"/>
            <consortium name="The Broad Institute Genome Sequencing Center for Infectious Disease"/>
            <person name="Wu L."/>
            <person name="Ma J."/>
        </authorList>
    </citation>
    <scope>NUCLEOTIDE SEQUENCE [LARGE SCALE GENOMIC DNA]</scope>
    <source>
        <strain evidence="7">CCM 7950</strain>
    </source>
</reference>
<gene>
    <name evidence="6" type="ORF">ACFSAV_10085</name>
</gene>
<keyword evidence="4" id="KW-0804">Transcription</keyword>
<organism evidence="6 7">
    <name type="scientific">Pasteurella oralis</name>
    <dbReference type="NCBI Taxonomy" id="1071947"/>
    <lineage>
        <taxon>Bacteria</taxon>
        <taxon>Pseudomonadati</taxon>
        <taxon>Pseudomonadota</taxon>
        <taxon>Gammaproteobacteria</taxon>
        <taxon>Pasteurellales</taxon>
        <taxon>Pasteurellaceae</taxon>
        <taxon>Pasteurella</taxon>
    </lineage>
</organism>
<protein>
    <submittedName>
        <fullName evidence="6">LacI family DNA-binding transcriptional regulator</fullName>
    </submittedName>
</protein>
<keyword evidence="1" id="KW-0678">Repressor</keyword>
<dbReference type="RefSeq" id="WP_379099208.1">
    <property type="nucleotide sequence ID" value="NZ_JBHUFP010000025.1"/>
</dbReference>
<dbReference type="PANTHER" id="PTHR30146">
    <property type="entry name" value="LACI-RELATED TRANSCRIPTIONAL REPRESSOR"/>
    <property type="match status" value="1"/>
</dbReference>
<dbReference type="InterPro" id="IPR028082">
    <property type="entry name" value="Peripla_BP_I"/>
</dbReference>
<keyword evidence="7" id="KW-1185">Reference proteome</keyword>
<evidence type="ECO:0000256" key="1">
    <source>
        <dbReference type="ARBA" id="ARBA00022491"/>
    </source>
</evidence>
<evidence type="ECO:0000256" key="3">
    <source>
        <dbReference type="ARBA" id="ARBA00023125"/>
    </source>
</evidence>